<dbReference type="PIRSF" id="PIRSF000027">
    <property type="entry name" value="Cytc_c_prime"/>
    <property type="match status" value="1"/>
</dbReference>
<evidence type="ECO:0000256" key="4">
    <source>
        <dbReference type="ARBA" id="ARBA00022982"/>
    </source>
</evidence>
<sequence>MKLRPPSFLASTLALAVLAVAAGGAVAQQAPKPEVLIKSRQSAFQLVAFNSGRIKANLDGTYNKDEVVRAANTIAAIAGSGLGALFAPGTEAGKGWHDTTAKPELFKDLKKFAELGGNFNKEATELSKVAAGGDVGAVKEQYAKLSRTCKACHDDFKAKD</sequence>
<dbReference type="Pfam" id="PF01322">
    <property type="entry name" value="Cytochrom_C_2"/>
    <property type="match status" value="1"/>
</dbReference>
<keyword evidence="3 6" id="KW-0479">Metal-binding</keyword>
<accession>A0A426V8C0</accession>
<dbReference type="Gene3D" id="1.20.120.10">
    <property type="entry name" value="Cytochrome c/b562"/>
    <property type="match status" value="1"/>
</dbReference>
<evidence type="ECO:0000256" key="7">
    <source>
        <dbReference type="PIRSR" id="PIRSR000027-2"/>
    </source>
</evidence>
<dbReference type="GO" id="GO:0042597">
    <property type="term" value="C:periplasmic space"/>
    <property type="evidence" value="ECO:0007669"/>
    <property type="project" value="InterPro"/>
</dbReference>
<protein>
    <submittedName>
        <fullName evidence="9">Cytochrome c</fullName>
    </submittedName>
</protein>
<proteinExistence type="predicted"/>
<evidence type="ECO:0000256" key="5">
    <source>
        <dbReference type="ARBA" id="ARBA00023004"/>
    </source>
</evidence>
<keyword evidence="5 6" id="KW-0408">Iron</keyword>
<comment type="caution">
    <text evidence="9">The sequence shown here is derived from an EMBL/GenBank/DDBJ whole genome shotgun (WGS) entry which is preliminary data.</text>
</comment>
<gene>
    <name evidence="9" type="ORF">EIP75_17020</name>
</gene>
<keyword evidence="1" id="KW-0813">Transport</keyword>
<dbReference type="GO" id="GO:0022900">
    <property type="term" value="P:electron transport chain"/>
    <property type="evidence" value="ECO:0007669"/>
    <property type="project" value="InterPro"/>
</dbReference>
<dbReference type="EMBL" id="RSED01000014">
    <property type="protein sequence ID" value="RRS03187.1"/>
    <property type="molecule type" value="Genomic_DNA"/>
</dbReference>
<dbReference type="RefSeq" id="WP_125244480.1">
    <property type="nucleotide sequence ID" value="NZ_RSED01000014.1"/>
</dbReference>
<evidence type="ECO:0000313" key="9">
    <source>
        <dbReference type="EMBL" id="RRS03187.1"/>
    </source>
</evidence>
<dbReference type="InterPro" id="IPR012127">
    <property type="entry name" value="Cyt_c_prime"/>
</dbReference>
<reference evidence="9 10" key="1">
    <citation type="submission" date="2018-12" db="EMBL/GenBank/DDBJ databases">
        <title>The whole draft genome of Aquabacterium sp. SJQ9.</title>
        <authorList>
            <person name="Sun L."/>
            <person name="Gao X."/>
            <person name="Chen W."/>
            <person name="Huang K."/>
        </authorList>
    </citation>
    <scope>NUCLEOTIDE SEQUENCE [LARGE SCALE GENOMIC DNA]</scope>
    <source>
        <strain evidence="9 10">SJQ9</strain>
    </source>
</reference>
<feature type="binding site" description="axial binding residue" evidence="6">
    <location>
        <position position="153"/>
    </location>
    <ligand>
        <name>heme c</name>
        <dbReference type="ChEBI" id="CHEBI:61717"/>
    </ligand>
    <ligandPart>
        <name>Fe</name>
        <dbReference type="ChEBI" id="CHEBI:18248"/>
    </ligandPart>
</feature>
<feature type="binding site" description="covalent" evidence="7">
    <location>
        <position position="152"/>
    </location>
    <ligand>
        <name>heme c</name>
        <dbReference type="ChEBI" id="CHEBI:61717"/>
    </ligand>
</feature>
<dbReference type="GO" id="GO:0009055">
    <property type="term" value="F:electron transfer activity"/>
    <property type="evidence" value="ECO:0007669"/>
    <property type="project" value="InterPro"/>
</dbReference>
<keyword evidence="8" id="KW-0732">Signal</keyword>
<dbReference type="InterPro" id="IPR010980">
    <property type="entry name" value="Cyt_c/b562"/>
</dbReference>
<feature type="binding site" description="covalent" evidence="7">
    <location>
        <position position="149"/>
    </location>
    <ligand>
        <name>heme c</name>
        <dbReference type="ChEBI" id="CHEBI:61717"/>
    </ligand>
</feature>
<comment type="PTM">
    <text evidence="7">Binds 1 heme group per subunit.</text>
</comment>
<name>A0A426V8C0_9BURK</name>
<dbReference type="OrthoDB" id="5520910at2"/>
<evidence type="ECO:0000256" key="6">
    <source>
        <dbReference type="PIRSR" id="PIRSR000027-1"/>
    </source>
</evidence>
<organism evidence="9 10">
    <name type="scientific">Aquabacterium soli</name>
    <dbReference type="NCBI Taxonomy" id="2493092"/>
    <lineage>
        <taxon>Bacteria</taxon>
        <taxon>Pseudomonadati</taxon>
        <taxon>Pseudomonadota</taxon>
        <taxon>Betaproteobacteria</taxon>
        <taxon>Burkholderiales</taxon>
        <taxon>Aquabacterium</taxon>
    </lineage>
</organism>
<feature type="chain" id="PRO_5019496455" evidence="8">
    <location>
        <begin position="28"/>
        <end position="160"/>
    </location>
</feature>
<evidence type="ECO:0000256" key="8">
    <source>
        <dbReference type="SAM" id="SignalP"/>
    </source>
</evidence>
<evidence type="ECO:0000313" key="10">
    <source>
        <dbReference type="Proteomes" id="UP000269265"/>
    </source>
</evidence>
<keyword evidence="2 7" id="KW-0349">Heme</keyword>
<dbReference type="InterPro" id="IPR002321">
    <property type="entry name" value="Cyt_c_II"/>
</dbReference>
<evidence type="ECO:0000256" key="3">
    <source>
        <dbReference type="ARBA" id="ARBA00022723"/>
    </source>
</evidence>
<feature type="signal peptide" evidence="8">
    <location>
        <begin position="1"/>
        <end position="27"/>
    </location>
</feature>
<dbReference type="GO" id="GO:0020037">
    <property type="term" value="F:heme binding"/>
    <property type="evidence" value="ECO:0007669"/>
    <property type="project" value="InterPro"/>
</dbReference>
<evidence type="ECO:0000256" key="1">
    <source>
        <dbReference type="ARBA" id="ARBA00022448"/>
    </source>
</evidence>
<keyword evidence="10" id="KW-1185">Reference proteome</keyword>
<evidence type="ECO:0000256" key="2">
    <source>
        <dbReference type="ARBA" id="ARBA00022617"/>
    </source>
</evidence>
<dbReference type="GO" id="GO:0005506">
    <property type="term" value="F:iron ion binding"/>
    <property type="evidence" value="ECO:0007669"/>
    <property type="project" value="InterPro"/>
</dbReference>
<dbReference type="PROSITE" id="PS51009">
    <property type="entry name" value="CYTCII"/>
    <property type="match status" value="1"/>
</dbReference>
<dbReference type="AlphaFoldDB" id="A0A426V8C0"/>
<dbReference type="SUPFAM" id="SSF47175">
    <property type="entry name" value="Cytochromes"/>
    <property type="match status" value="1"/>
</dbReference>
<dbReference type="Proteomes" id="UP000269265">
    <property type="component" value="Unassembled WGS sequence"/>
</dbReference>
<keyword evidence="4" id="KW-0249">Electron transport</keyword>